<proteinExistence type="predicted"/>
<name>A0A330GYH8_9HYPH</name>
<dbReference type="NCBIfam" id="TIGR01484">
    <property type="entry name" value="HAD-SF-IIB"/>
    <property type="match status" value="1"/>
</dbReference>
<dbReference type="EMBL" id="QMBQ01000002">
    <property type="protein sequence ID" value="RAZ77983.1"/>
    <property type="molecule type" value="Genomic_DNA"/>
</dbReference>
<dbReference type="Proteomes" id="UP000251956">
    <property type="component" value="Unassembled WGS sequence"/>
</dbReference>
<keyword evidence="2" id="KW-1185">Reference proteome</keyword>
<dbReference type="AlphaFoldDB" id="A0A330GYH8"/>
<dbReference type="RefSeq" id="WP_112126262.1">
    <property type="nucleotide sequence ID" value="NZ_QMBQ01000002.1"/>
</dbReference>
<dbReference type="NCBIfam" id="TIGR00099">
    <property type="entry name" value="Cof-subfamily"/>
    <property type="match status" value="1"/>
</dbReference>
<dbReference type="GO" id="GO:0000287">
    <property type="term" value="F:magnesium ion binding"/>
    <property type="evidence" value="ECO:0007669"/>
    <property type="project" value="TreeGrafter"/>
</dbReference>
<dbReference type="InterPro" id="IPR036412">
    <property type="entry name" value="HAD-like_sf"/>
</dbReference>
<dbReference type="PANTHER" id="PTHR10000:SF8">
    <property type="entry name" value="HAD SUPERFAMILY HYDROLASE-LIKE, TYPE 3"/>
    <property type="match status" value="1"/>
</dbReference>
<dbReference type="GO" id="GO:0005829">
    <property type="term" value="C:cytosol"/>
    <property type="evidence" value="ECO:0007669"/>
    <property type="project" value="TreeGrafter"/>
</dbReference>
<dbReference type="InterPro" id="IPR006379">
    <property type="entry name" value="HAD-SF_hydro_IIB"/>
</dbReference>
<reference evidence="2" key="1">
    <citation type="submission" date="2018-06" db="EMBL/GenBank/DDBJ databases">
        <authorList>
            <person name="Helene L.C."/>
            <person name="Dall'Agnol R."/>
            <person name="Delamuta J.R."/>
            <person name="Hungria M."/>
        </authorList>
    </citation>
    <scope>NUCLEOTIDE SEQUENCE [LARGE SCALE GENOMIC DNA]</scope>
    <source>
        <strain evidence="2">CNPSo 3140</strain>
    </source>
</reference>
<organism evidence="1 2">
    <name type="scientific">Mesorhizobium atlanticum</name>
    <dbReference type="NCBI Taxonomy" id="2233532"/>
    <lineage>
        <taxon>Bacteria</taxon>
        <taxon>Pseudomonadati</taxon>
        <taxon>Pseudomonadota</taxon>
        <taxon>Alphaproteobacteria</taxon>
        <taxon>Hyphomicrobiales</taxon>
        <taxon>Phyllobacteriaceae</taxon>
        <taxon>Mesorhizobium</taxon>
    </lineage>
</organism>
<protein>
    <submittedName>
        <fullName evidence="1">HAD family hydrolase</fullName>
    </submittedName>
</protein>
<keyword evidence="1" id="KW-0378">Hydrolase</keyword>
<dbReference type="Gene3D" id="3.30.1240.10">
    <property type="match status" value="1"/>
</dbReference>
<comment type="caution">
    <text evidence="1">The sequence shown here is derived from an EMBL/GenBank/DDBJ whole genome shotgun (WGS) entry which is preliminary data.</text>
</comment>
<dbReference type="Pfam" id="PF08282">
    <property type="entry name" value="Hydrolase_3"/>
    <property type="match status" value="1"/>
</dbReference>
<dbReference type="PANTHER" id="PTHR10000">
    <property type="entry name" value="PHOSPHOSERINE PHOSPHATASE"/>
    <property type="match status" value="1"/>
</dbReference>
<dbReference type="InterPro" id="IPR023214">
    <property type="entry name" value="HAD_sf"/>
</dbReference>
<evidence type="ECO:0000313" key="1">
    <source>
        <dbReference type="EMBL" id="RAZ77983.1"/>
    </source>
</evidence>
<dbReference type="InterPro" id="IPR000150">
    <property type="entry name" value="Cof"/>
</dbReference>
<sequence>MTMPRLIVSDVDRTLLTHDYVLPQRVADAVRVAQDRGTVVVLATARSPLGVRPFAERLGIADLVVAFNGGWIGNVATGSALSQQRISRSDALHAMATAQAAGVRPMWFTGDAVFALMNDPLIAREAAVTREPLFVAETIEALPGEPGKIMCVAGGPPDREAFAMLRETLGERLSVSRSHPRLLEIGPPGVSKKTAISLVTARLGFAPAECAAAGDAENDLEMLAWAGTAMTVANAVPPVIELAHFVGPSCDEGGLADAIAWLMRSQQPKSTAAQSMGGRDG</sequence>
<dbReference type="OrthoDB" id="7847955at2"/>
<reference evidence="1 2" key="2">
    <citation type="submission" date="2018-07" db="EMBL/GenBank/DDBJ databases">
        <title>Diversity of Mesorhizobium strains in Brazil.</title>
        <authorList>
            <person name="Helene L.C.F."/>
            <person name="Dall'Agnol R."/>
            <person name="Delamuta J.R.M."/>
            <person name="Hungria M."/>
        </authorList>
    </citation>
    <scope>NUCLEOTIDE SEQUENCE [LARGE SCALE GENOMIC DNA]</scope>
    <source>
        <strain evidence="1 2">CNPSo 3140</strain>
    </source>
</reference>
<dbReference type="SUPFAM" id="SSF56784">
    <property type="entry name" value="HAD-like"/>
    <property type="match status" value="1"/>
</dbReference>
<gene>
    <name evidence="1" type="ORF">DPM35_05065</name>
</gene>
<dbReference type="GO" id="GO:0016791">
    <property type="term" value="F:phosphatase activity"/>
    <property type="evidence" value="ECO:0007669"/>
    <property type="project" value="TreeGrafter"/>
</dbReference>
<evidence type="ECO:0000313" key="2">
    <source>
        <dbReference type="Proteomes" id="UP000251956"/>
    </source>
</evidence>
<dbReference type="Gene3D" id="3.40.50.1000">
    <property type="entry name" value="HAD superfamily/HAD-like"/>
    <property type="match status" value="1"/>
</dbReference>
<accession>A0A330GYH8</accession>